<sequence>MPVTEFVGVTQDSHLGVNYKNGLYEFRTDVDAPVYLHDTTFHGLTYQPGRPCTMTMEFDYLPGWIPGALSPTPVVHFLFEDVQLVEWLEDQEGHDCVAAHPDAHPGQVDLFDWDGTDYFCLITFTLTLTFHARRVVVTVRPLRSAETVS</sequence>
<reference evidence="1" key="1">
    <citation type="submission" date="2021-01" db="EMBL/GenBank/DDBJ databases">
        <title>Whole genome shotgun sequence of Sinosporangium siamense NBRC 109515.</title>
        <authorList>
            <person name="Komaki H."/>
            <person name="Tamura T."/>
        </authorList>
    </citation>
    <scope>NUCLEOTIDE SEQUENCE</scope>
    <source>
        <strain evidence="1">NBRC 109515</strain>
    </source>
</reference>
<dbReference type="Proteomes" id="UP000606172">
    <property type="component" value="Unassembled WGS sequence"/>
</dbReference>
<dbReference type="EMBL" id="BOOW01000063">
    <property type="protein sequence ID" value="GII97564.1"/>
    <property type="molecule type" value="Genomic_DNA"/>
</dbReference>
<dbReference type="AlphaFoldDB" id="A0A919VGY3"/>
<gene>
    <name evidence="1" type="ORF">Ssi02_77950</name>
</gene>
<protein>
    <submittedName>
        <fullName evidence="1">Uncharacterized protein</fullName>
    </submittedName>
</protein>
<accession>A0A919VGY3</accession>
<keyword evidence="2" id="KW-1185">Reference proteome</keyword>
<comment type="caution">
    <text evidence="1">The sequence shown here is derived from an EMBL/GenBank/DDBJ whole genome shotgun (WGS) entry which is preliminary data.</text>
</comment>
<dbReference type="RefSeq" id="WP_204034138.1">
    <property type="nucleotide sequence ID" value="NZ_BOOW01000063.1"/>
</dbReference>
<name>A0A919VGY3_9ACTN</name>
<evidence type="ECO:0000313" key="1">
    <source>
        <dbReference type="EMBL" id="GII97564.1"/>
    </source>
</evidence>
<proteinExistence type="predicted"/>
<evidence type="ECO:0000313" key="2">
    <source>
        <dbReference type="Proteomes" id="UP000606172"/>
    </source>
</evidence>
<organism evidence="1 2">
    <name type="scientific">Sinosporangium siamense</name>
    <dbReference type="NCBI Taxonomy" id="1367973"/>
    <lineage>
        <taxon>Bacteria</taxon>
        <taxon>Bacillati</taxon>
        <taxon>Actinomycetota</taxon>
        <taxon>Actinomycetes</taxon>
        <taxon>Streptosporangiales</taxon>
        <taxon>Streptosporangiaceae</taxon>
        <taxon>Sinosporangium</taxon>
    </lineage>
</organism>